<keyword evidence="2" id="KW-1185">Reference proteome</keyword>
<sequence length="49" mass="5570">MLRREIKMEDRPNASVEISGLSNAIERGALQLHLAFRVPKFAVPFLFSL</sequence>
<reference evidence="1 2" key="1">
    <citation type="submission" date="2015-01" db="EMBL/GenBank/DDBJ databases">
        <title>Evolution of Trichinella species and genotypes.</title>
        <authorList>
            <person name="Korhonen P.K."/>
            <person name="Edoardo P."/>
            <person name="Giuseppe L.R."/>
            <person name="Gasser R.B."/>
        </authorList>
    </citation>
    <scope>NUCLEOTIDE SEQUENCE [LARGE SCALE GENOMIC DNA]</scope>
    <source>
        <strain evidence="1">ISS1980</strain>
    </source>
</reference>
<gene>
    <name evidence="1" type="ORF">T10_6314</name>
</gene>
<accession>A0A0V1N3S8</accession>
<protein>
    <submittedName>
        <fullName evidence="1">Uncharacterized protein</fullName>
    </submittedName>
</protein>
<dbReference type="AlphaFoldDB" id="A0A0V1N3S8"/>
<comment type="caution">
    <text evidence="1">The sequence shown here is derived from an EMBL/GenBank/DDBJ whole genome shotgun (WGS) entry which is preliminary data.</text>
</comment>
<evidence type="ECO:0000313" key="1">
    <source>
        <dbReference type="EMBL" id="KRZ78711.1"/>
    </source>
</evidence>
<proteinExistence type="predicted"/>
<evidence type="ECO:0000313" key="2">
    <source>
        <dbReference type="Proteomes" id="UP000054843"/>
    </source>
</evidence>
<organism evidence="1 2">
    <name type="scientific">Trichinella papuae</name>
    <dbReference type="NCBI Taxonomy" id="268474"/>
    <lineage>
        <taxon>Eukaryota</taxon>
        <taxon>Metazoa</taxon>
        <taxon>Ecdysozoa</taxon>
        <taxon>Nematoda</taxon>
        <taxon>Enoplea</taxon>
        <taxon>Dorylaimia</taxon>
        <taxon>Trichinellida</taxon>
        <taxon>Trichinellidae</taxon>
        <taxon>Trichinella</taxon>
    </lineage>
</organism>
<name>A0A0V1N3S8_9BILA</name>
<dbReference type="Proteomes" id="UP000054843">
    <property type="component" value="Unassembled WGS sequence"/>
</dbReference>
<dbReference type="EMBL" id="JYDO01000011">
    <property type="protein sequence ID" value="KRZ78711.1"/>
    <property type="molecule type" value="Genomic_DNA"/>
</dbReference>